<dbReference type="PANTHER" id="PTHR36102:SF1">
    <property type="entry name" value="YDR124W-LIKE HELICAL BUNDLE DOMAIN-CONTAINING PROTEIN"/>
    <property type="match status" value="1"/>
</dbReference>
<evidence type="ECO:0000259" key="2">
    <source>
        <dbReference type="Pfam" id="PF11001"/>
    </source>
</evidence>
<keyword evidence="4" id="KW-1185">Reference proteome</keyword>
<feature type="region of interest" description="Disordered" evidence="1">
    <location>
        <begin position="436"/>
        <end position="465"/>
    </location>
</feature>
<feature type="domain" description="Subtelomeric hrmA-associated cluster protein AFUB-079030/YDR124W-like helical bundle" evidence="2">
    <location>
        <begin position="134"/>
        <end position="266"/>
    </location>
</feature>
<feature type="compositionally biased region" description="Polar residues" evidence="1">
    <location>
        <begin position="324"/>
        <end position="335"/>
    </location>
</feature>
<dbReference type="EMBL" id="AP024446">
    <property type="protein sequence ID" value="BCS24340.1"/>
    <property type="molecule type" value="Genomic_DNA"/>
</dbReference>
<feature type="compositionally biased region" description="Basic and acidic residues" evidence="1">
    <location>
        <begin position="313"/>
        <end position="323"/>
    </location>
</feature>
<reference evidence="3" key="1">
    <citation type="submission" date="2021-01" db="EMBL/GenBank/DDBJ databases">
        <authorList>
            <consortium name="Aspergillus puulaauensis MK2 genome sequencing consortium"/>
            <person name="Kazuki M."/>
            <person name="Futagami T."/>
        </authorList>
    </citation>
    <scope>NUCLEOTIDE SEQUENCE</scope>
    <source>
        <strain evidence="3">MK2</strain>
    </source>
</reference>
<proteinExistence type="predicted"/>
<dbReference type="OrthoDB" id="5338458at2759"/>
<organism evidence="3 4">
    <name type="scientific">Aspergillus puulaauensis</name>
    <dbReference type="NCBI Taxonomy" id="1220207"/>
    <lineage>
        <taxon>Eukaryota</taxon>
        <taxon>Fungi</taxon>
        <taxon>Dikarya</taxon>
        <taxon>Ascomycota</taxon>
        <taxon>Pezizomycotina</taxon>
        <taxon>Eurotiomycetes</taxon>
        <taxon>Eurotiomycetidae</taxon>
        <taxon>Eurotiales</taxon>
        <taxon>Aspergillaceae</taxon>
        <taxon>Aspergillus</taxon>
    </lineage>
</organism>
<evidence type="ECO:0000313" key="3">
    <source>
        <dbReference type="EMBL" id="BCS24340.1"/>
    </source>
</evidence>
<gene>
    <name evidence="3" type="ORF">APUU_40784S</name>
</gene>
<accession>A0A7R8AP87</accession>
<feature type="compositionally biased region" description="Polar residues" evidence="1">
    <location>
        <begin position="441"/>
        <end position="455"/>
    </location>
</feature>
<feature type="region of interest" description="Disordered" evidence="1">
    <location>
        <begin position="71"/>
        <end position="99"/>
    </location>
</feature>
<reference evidence="3" key="2">
    <citation type="submission" date="2021-02" db="EMBL/GenBank/DDBJ databases">
        <title>Aspergillus puulaauensis MK2 genome sequence.</title>
        <authorList>
            <person name="Futagami T."/>
            <person name="Mori K."/>
            <person name="Kadooka C."/>
            <person name="Tanaka T."/>
        </authorList>
    </citation>
    <scope>NUCLEOTIDE SEQUENCE</scope>
    <source>
        <strain evidence="3">MK2</strain>
    </source>
</reference>
<dbReference type="Pfam" id="PF11001">
    <property type="entry name" value="AFUB_07903_YDR124W_hel"/>
    <property type="match status" value="1"/>
</dbReference>
<protein>
    <recommendedName>
        <fullName evidence="2">Subtelomeric hrmA-associated cluster protein AFUB-079030/YDR124W-like helical bundle domain-containing protein</fullName>
    </recommendedName>
</protein>
<dbReference type="RefSeq" id="XP_041556534.1">
    <property type="nucleotide sequence ID" value="XM_041703894.1"/>
</dbReference>
<evidence type="ECO:0000313" key="4">
    <source>
        <dbReference type="Proteomes" id="UP000654913"/>
    </source>
</evidence>
<dbReference type="KEGG" id="apuu:APUU_40784S"/>
<dbReference type="GeneID" id="64974345"/>
<dbReference type="InterPro" id="IPR021264">
    <property type="entry name" value="AFUB_079030/YDR124W-like"/>
</dbReference>
<evidence type="ECO:0000256" key="1">
    <source>
        <dbReference type="SAM" id="MobiDB-lite"/>
    </source>
</evidence>
<dbReference type="Proteomes" id="UP000654913">
    <property type="component" value="Chromosome 4"/>
</dbReference>
<dbReference type="AlphaFoldDB" id="A0A7R8AP87"/>
<name>A0A7R8AP87_9EURO</name>
<dbReference type="InterPro" id="IPR047092">
    <property type="entry name" value="AFUB_07903/YDR124W-like_hel"/>
</dbReference>
<feature type="region of interest" description="Disordered" evidence="1">
    <location>
        <begin position="299"/>
        <end position="335"/>
    </location>
</feature>
<sequence length="479" mass="52928">MSGTSVSMDGPLDNLGSHHFALLYIDESGKLRFDASSSVANDCHSILSPEVTHSFLKAVAVSEDGMKLANSSEANYEAQSGRSASSPDSPGTPNFSRRSSISQLIDNNQKRKRASHEYVLPMSITCYPQTLLSIRNQGLLRKYYEKAFDSLQQTNCRILAKAYIKLVEPRKQVNYPYNGRKNIAGVPNQFDPEETKPGWWPAGVIHREPDHLRKPERIRLLVHILCELRESHSICVENLKEADQSIRRQIAPIERLQVLDEIYRVRGEEERYLNGNSDGQAVVSVSRVHLPDMADSQASLYSPAGSIHGSDNTSRDDVPDLESHTSVFPSSNISIGNTSFNRQQVEATSNAVPPVSIPPSAIPGAPTTWDACHPSIPVSTSLPPINPAMKHSHSDPAAAHYSLDFSTSIFPHHEPIPAFAMQSFPIEPYANLNPHMASHIPHQSSEHQNPPQTHATVMPLVRTPGPNLSGCPPPYYFDY</sequence>
<dbReference type="PANTHER" id="PTHR36102">
    <property type="entry name" value="CHROMOSOME 10, WHOLE GENOME SHOTGUN SEQUENCE"/>
    <property type="match status" value="1"/>
</dbReference>